<keyword evidence="3" id="KW-1185">Reference proteome</keyword>
<accession>A0AAN8E536</accession>
<keyword evidence="1" id="KW-0732">Signal</keyword>
<comment type="caution">
    <text evidence="2">The sequence shown here is derived from an EMBL/GenBank/DDBJ whole genome shotgun (WGS) entry which is preliminary data.</text>
</comment>
<sequence>MRKSSFLPFSGLISDCIWIVFPSSGAVAAGPGLDASSNAITAKKTGLNVGTKGTLKIFFYTPPYPGLSINLHHCSCQVGALLGNGQTSELKTLLCLTHHHSQDVIRTGFPEWSADKKAKQLNVHRGINLQNPYEGYKKRTSRTMFTREEHAQPGQELTSTFISTCFL</sequence>
<evidence type="ECO:0000313" key="3">
    <source>
        <dbReference type="Proteomes" id="UP001331515"/>
    </source>
</evidence>
<proteinExistence type="predicted"/>
<organism evidence="2 3">
    <name type="scientific">Champsocephalus gunnari</name>
    <name type="common">Mackerel icefish</name>
    <dbReference type="NCBI Taxonomy" id="52237"/>
    <lineage>
        <taxon>Eukaryota</taxon>
        <taxon>Metazoa</taxon>
        <taxon>Chordata</taxon>
        <taxon>Craniata</taxon>
        <taxon>Vertebrata</taxon>
        <taxon>Euteleostomi</taxon>
        <taxon>Actinopterygii</taxon>
        <taxon>Neopterygii</taxon>
        <taxon>Teleostei</taxon>
        <taxon>Neoteleostei</taxon>
        <taxon>Acanthomorphata</taxon>
        <taxon>Eupercaria</taxon>
        <taxon>Perciformes</taxon>
        <taxon>Notothenioidei</taxon>
        <taxon>Channichthyidae</taxon>
        <taxon>Champsocephalus</taxon>
    </lineage>
</organism>
<gene>
    <name evidence="2" type="ORF">CgunFtcFv8_013971</name>
</gene>
<evidence type="ECO:0000256" key="1">
    <source>
        <dbReference type="SAM" id="SignalP"/>
    </source>
</evidence>
<dbReference type="EMBL" id="JAURVH010001514">
    <property type="protein sequence ID" value="KAK5933494.1"/>
    <property type="molecule type" value="Genomic_DNA"/>
</dbReference>
<reference evidence="2 3" key="1">
    <citation type="journal article" date="2023" name="Mol. Biol. Evol.">
        <title>Genomics of Secondarily Temperate Adaptation in the Only Non-Antarctic Icefish.</title>
        <authorList>
            <person name="Rivera-Colon A.G."/>
            <person name="Rayamajhi N."/>
            <person name="Minhas B.F."/>
            <person name="Madrigal G."/>
            <person name="Bilyk K.T."/>
            <person name="Yoon V."/>
            <person name="Hune M."/>
            <person name="Gregory S."/>
            <person name="Cheng C.H.C."/>
            <person name="Catchen J.M."/>
        </authorList>
    </citation>
    <scope>NUCLEOTIDE SEQUENCE [LARGE SCALE GENOMIC DNA]</scope>
    <source>
        <tissue evidence="2">White muscle</tissue>
    </source>
</reference>
<dbReference type="Proteomes" id="UP001331515">
    <property type="component" value="Unassembled WGS sequence"/>
</dbReference>
<evidence type="ECO:0000313" key="2">
    <source>
        <dbReference type="EMBL" id="KAK5933494.1"/>
    </source>
</evidence>
<feature type="chain" id="PRO_5042883140" evidence="1">
    <location>
        <begin position="29"/>
        <end position="167"/>
    </location>
</feature>
<protein>
    <submittedName>
        <fullName evidence="2">Uncharacterized protein</fullName>
    </submittedName>
</protein>
<dbReference type="AlphaFoldDB" id="A0AAN8E536"/>
<name>A0AAN8E536_CHAGU</name>
<feature type="signal peptide" evidence="1">
    <location>
        <begin position="1"/>
        <end position="28"/>
    </location>
</feature>